<keyword evidence="4" id="KW-0271">Exosome</keyword>
<dbReference type="GO" id="GO:0071035">
    <property type="term" value="P:nuclear polyadenylation-dependent rRNA catabolic process"/>
    <property type="evidence" value="ECO:0007669"/>
    <property type="project" value="TreeGrafter"/>
</dbReference>
<evidence type="ECO:0000313" key="10">
    <source>
        <dbReference type="Proteomes" id="UP001149079"/>
    </source>
</evidence>
<dbReference type="SMART" id="SM00316">
    <property type="entry name" value="S1"/>
    <property type="match status" value="1"/>
</dbReference>
<dbReference type="GO" id="GO:0005840">
    <property type="term" value="C:ribosome"/>
    <property type="evidence" value="ECO:0007669"/>
    <property type="project" value="UniProtKB-KW"/>
</dbReference>
<dbReference type="InterPro" id="IPR003029">
    <property type="entry name" value="S1_domain"/>
</dbReference>
<accession>A0A9W9GN42</accession>
<reference evidence="9" key="2">
    <citation type="journal article" date="2023" name="IMA Fungus">
        <title>Comparative genomic study of the Penicillium genus elucidates a diverse pangenome and 15 lateral gene transfer events.</title>
        <authorList>
            <person name="Petersen C."/>
            <person name="Sorensen T."/>
            <person name="Nielsen M.R."/>
            <person name="Sondergaard T.E."/>
            <person name="Sorensen J.L."/>
            <person name="Fitzpatrick D.A."/>
            <person name="Frisvad J.C."/>
            <person name="Nielsen K.L."/>
        </authorList>
    </citation>
    <scope>NUCLEOTIDE SEQUENCE</scope>
    <source>
        <strain evidence="9">IBT 22155</strain>
    </source>
</reference>
<comment type="caution">
    <text evidence="9">The sequence shown here is derived from an EMBL/GenBank/DDBJ whole genome shotgun (WGS) entry which is preliminary data.</text>
</comment>
<keyword evidence="3" id="KW-0698">rRNA processing</keyword>
<dbReference type="PANTHER" id="PTHR21321">
    <property type="entry name" value="PNAS-3 RELATED"/>
    <property type="match status" value="1"/>
</dbReference>
<proteinExistence type="inferred from homology"/>
<feature type="region of interest" description="Disordered" evidence="7">
    <location>
        <begin position="209"/>
        <end position="242"/>
    </location>
</feature>
<dbReference type="Pfam" id="PF21266">
    <property type="entry name" value="S1_RRP4"/>
    <property type="match status" value="1"/>
</dbReference>
<dbReference type="GO" id="GO:0000467">
    <property type="term" value="P:exonucleolytic trimming to generate mature 3'-end of 5.8S rRNA from tricistronic rRNA transcript (SSU-rRNA, 5.8S rRNA, LSU-rRNA)"/>
    <property type="evidence" value="ECO:0007669"/>
    <property type="project" value="TreeGrafter"/>
</dbReference>
<evidence type="ECO:0000256" key="5">
    <source>
        <dbReference type="ARBA" id="ARBA00022884"/>
    </source>
</evidence>
<comment type="subcellular location">
    <subcellularLocation>
        <location evidence="1">Nucleus</location>
    </subcellularLocation>
</comment>
<dbReference type="PANTHER" id="PTHR21321:SF4">
    <property type="entry name" value="EXOSOME COMPLEX COMPONENT RRP4"/>
    <property type="match status" value="1"/>
</dbReference>
<keyword evidence="9" id="KW-0687">Ribonucleoprotein</keyword>
<dbReference type="GO" id="GO:0034475">
    <property type="term" value="P:U4 snRNA 3'-end processing"/>
    <property type="evidence" value="ECO:0007669"/>
    <property type="project" value="TreeGrafter"/>
</dbReference>
<feature type="compositionally biased region" description="Low complexity" evidence="7">
    <location>
        <begin position="227"/>
        <end position="236"/>
    </location>
</feature>
<gene>
    <name evidence="9" type="ORF">N7515_008508</name>
</gene>
<evidence type="ECO:0000256" key="1">
    <source>
        <dbReference type="ARBA" id="ARBA00004123"/>
    </source>
</evidence>
<evidence type="ECO:0000256" key="3">
    <source>
        <dbReference type="ARBA" id="ARBA00022552"/>
    </source>
</evidence>
<dbReference type="GO" id="GO:0003723">
    <property type="term" value="F:RNA binding"/>
    <property type="evidence" value="ECO:0007669"/>
    <property type="project" value="UniProtKB-KW"/>
</dbReference>
<dbReference type="RefSeq" id="XP_056519082.1">
    <property type="nucleotide sequence ID" value="XM_056669252.1"/>
</dbReference>
<dbReference type="InterPro" id="IPR048565">
    <property type="entry name" value="S1_RRP4"/>
</dbReference>
<dbReference type="GO" id="GO:0071034">
    <property type="term" value="P:CUT catabolic process"/>
    <property type="evidence" value="ECO:0007669"/>
    <property type="project" value="TreeGrafter"/>
</dbReference>
<dbReference type="InterPro" id="IPR036612">
    <property type="entry name" value="KH_dom_type_1_sf"/>
</dbReference>
<protein>
    <submittedName>
        <fullName evidence="9">Ribosomal protein L27</fullName>
    </submittedName>
</protein>
<keyword evidence="9" id="KW-0689">Ribosomal protein</keyword>
<dbReference type="GO" id="GO:0071038">
    <property type="term" value="P:TRAMP-dependent tRNA surveillance pathway"/>
    <property type="evidence" value="ECO:0007669"/>
    <property type="project" value="TreeGrafter"/>
</dbReference>
<keyword evidence="6" id="KW-0539">Nucleus</keyword>
<evidence type="ECO:0000256" key="4">
    <source>
        <dbReference type="ARBA" id="ARBA00022835"/>
    </source>
</evidence>
<dbReference type="Gene3D" id="2.40.50.100">
    <property type="match status" value="1"/>
</dbReference>
<keyword evidence="10" id="KW-1185">Reference proteome</keyword>
<feature type="domain" description="S1 motif" evidence="8">
    <location>
        <begin position="111"/>
        <end position="191"/>
    </location>
</feature>
<dbReference type="FunFam" id="2.40.50.140:FF:000038">
    <property type="entry name" value="Exosome complex component RRP4"/>
    <property type="match status" value="1"/>
</dbReference>
<dbReference type="GO" id="GO:0000177">
    <property type="term" value="C:cytoplasmic exosome (RNase complex)"/>
    <property type="evidence" value="ECO:0007669"/>
    <property type="project" value="TreeGrafter"/>
</dbReference>
<dbReference type="SUPFAM" id="SSF50249">
    <property type="entry name" value="Nucleic acid-binding proteins"/>
    <property type="match status" value="1"/>
</dbReference>
<dbReference type="GeneID" id="81408422"/>
<evidence type="ECO:0000259" key="8">
    <source>
        <dbReference type="SMART" id="SM00316"/>
    </source>
</evidence>
<sequence length="389" mass="41539">MAITILAPVVENAAPYNADSDDSLSVASDEDVEMTGTSRPHKRQRLQGESNIATGIVTPGEVVTDDPQWMRGHGTYTTPLSTSIIATVAGTVLKTNKLLSVTPMRARYIPEIGDLVVGRIVEVQSRRWKVDVAAPLLAQLPLSAINLPGGILRRRTTADELQIRTFFSEGDLVIAEVQSVHQDGSASLHTRTLKYGKLRNGVFLAVSGTGGSGASSSSVKGGRGTKSVAGSSLAAPGGSGTGGVVRSRRQVWTVSGANGGGDIQIILGVNGYIHISKLADGAEAASSATENVSITRLEEMASSSIYSSQNEDISAKTRREIARLAQCIRVLVQNGVRVDEETVMKAYDASQEVDLEIGDEEDEDDEWRQEGREYLEGAKAQQILQYVMR</sequence>
<evidence type="ECO:0000256" key="6">
    <source>
        <dbReference type="ARBA" id="ARBA00023242"/>
    </source>
</evidence>
<dbReference type="InterPro" id="IPR012340">
    <property type="entry name" value="NA-bd_OB-fold"/>
</dbReference>
<evidence type="ECO:0000313" key="9">
    <source>
        <dbReference type="EMBL" id="KAJ5124683.1"/>
    </source>
</evidence>
<evidence type="ECO:0000256" key="7">
    <source>
        <dbReference type="SAM" id="MobiDB-lite"/>
    </source>
</evidence>
<dbReference type="EMBL" id="JAPQKL010000006">
    <property type="protein sequence ID" value="KAJ5124683.1"/>
    <property type="molecule type" value="Genomic_DNA"/>
</dbReference>
<dbReference type="Proteomes" id="UP001149079">
    <property type="component" value="Unassembled WGS sequence"/>
</dbReference>
<dbReference type="SUPFAM" id="SSF54791">
    <property type="entry name" value="Eukaryotic type KH-domain (KH-domain type I)"/>
    <property type="match status" value="1"/>
</dbReference>
<evidence type="ECO:0000256" key="2">
    <source>
        <dbReference type="ARBA" id="ARBA00009155"/>
    </source>
</evidence>
<dbReference type="GO" id="GO:0071051">
    <property type="term" value="P:poly(A)-dependent snoRNA 3'-end processing"/>
    <property type="evidence" value="ECO:0007669"/>
    <property type="project" value="TreeGrafter"/>
</dbReference>
<dbReference type="FunFam" id="2.40.50.100:FF:000050">
    <property type="entry name" value="Exosome complex component rrp4 protein"/>
    <property type="match status" value="1"/>
</dbReference>
<dbReference type="Gene3D" id="2.40.50.140">
    <property type="entry name" value="Nucleic acid-binding proteins"/>
    <property type="match status" value="1"/>
</dbReference>
<dbReference type="GO" id="GO:0000176">
    <property type="term" value="C:nuclear exosome (RNase complex)"/>
    <property type="evidence" value="ECO:0007669"/>
    <property type="project" value="UniProtKB-ARBA"/>
</dbReference>
<keyword evidence="5" id="KW-0694">RNA-binding</keyword>
<dbReference type="Pfam" id="PF14382">
    <property type="entry name" value="ECR1_N"/>
    <property type="match status" value="1"/>
</dbReference>
<dbReference type="GO" id="GO:0071028">
    <property type="term" value="P:nuclear mRNA surveillance"/>
    <property type="evidence" value="ECO:0007669"/>
    <property type="project" value="UniProtKB-ARBA"/>
</dbReference>
<dbReference type="CDD" id="cd22525">
    <property type="entry name" value="KH-I_Rrp4_eukar"/>
    <property type="match status" value="1"/>
</dbReference>
<dbReference type="AlphaFoldDB" id="A0A9W9GN42"/>
<comment type="similarity">
    <text evidence="2">Belongs to the RRP4 family.</text>
</comment>
<organism evidence="9 10">
    <name type="scientific">Penicillium bovifimosum</name>
    <dbReference type="NCBI Taxonomy" id="126998"/>
    <lineage>
        <taxon>Eukaryota</taxon>
        <taxon>Fungi</taxon>
        <taxon>Dikarya</taxon>
        <taxon>Ascomycota</taxon>
        <taxon>Pezizomycotina</taxon>
        <taxon>Eurotiomycetes</taxon>
        <taxon>Eurotiomycetidae</taxon>
        <taxon>Eurotiales</taxon>
        <taxon>Aspergillaceae</taxon>
        <taxon>Penicillium</taxon>
    </lineage>
</organism>
<dbReference type="SUPFAM" id="SSF110324">
    <property type="entry name" value="Ribosomal L27 protein-like"/>
    <property type="match status" value="1"/>
</dbReference>
<dbReference type="OrthoDB" id="1650at2759"/>
<reference evidence="9" key="1">
    <citation type="submission" date="2022-11" db="EMBL/GenBank/DDBJ databases">
        <authorList>
            <person name="Petersen C."/>
        </authorList>
    </citation>
    <scope>NUCLEOTIDE SEQUENCE</scope>
    <source>
        <strain evidence="9">IBT 22155</strain>
    </source>
</reference>
<name>A0A9W9GN42_9EURO</name>
<dbReference type="InterPro" id="IPR026699">
    <property type="entry name" value="Exosome_RNA_bind1/RRP40/RRP4"/>
</dbReference>
<dbReference type="CDD" id="cd05789">
    <property type="entry name" value="S1_Rrp4"/>
    <property type="match status" value="1"/>
</dbReference>
<dbReference type="InterPro" id="IPR025721">
    <property type="entry name" value="Exosome_cplx_N_dom"/>
</dbReference>